<proteinExistence type="predicted"/>
<comment type="caution">
    <text evidence="2">The sequence shown here is derived from an EMBL/GenBank/DDBJ whole genome shotgun (WGS) entry which is preliminary data.</text>
</comment>
<organism evidence="2 3">
    <name type="scientific">Rheinheimera maricola</name>
    <dbReference type="NCBI Taxonomy" id="2793282"/>
    <lineage>
        <taxon>Bacteria</taxon>
        <taxon>Pseudomonadati</taxon>
        <taxon>Pseudomonadota</taxon>
        <taxon>Gammaproteobacteria</taxon>
        <taxon>Chromatiales</taxon>
        <taxon>Chromatiaceae</taxon>
        <taxon>Rheinheimera</taxon>
    </lineage>
</organism>
<evidence type="ECO:0000313" key="3">
    <source>
        <dbReference type="Proteomes" id="UP000663814"/>
    </source>
</evidence>
<protein>
    <recommendedName>
        <fullName evidence="4">DUF1090 family protein</fullName>
    </recommendedName>
</protein>
<reference evidence="2 3" key="1">
    <citation type="submission" date="2021-08" db="EMBL/GenBank/DDBJ databases">
        <title>Rheinheimera aquimaris sp. nov., isolated from seawater of the East Sea in Korea.</title>
        <authorList>
            <person name="Kim K.H."/>
            <person name="Wenting R."/>
            <person name="Kim K.R."/>
            <person name="Jeon C.O."/>
        </authorList>
    </citation>
    <scope>NUCLEOTIDE SEQUENCE [LARGE SCALE GENOMIC DNA]</scope>
    <source>
        <strain evidence="2 3">MA-13</strain>
    </source>
</reference>
<gene>
    <name evidence="2" type="ORF">I4W93_000165</name>
</gene>
<dbReference type="EMBL" id="JAERPS020000001">
    <property type="protein sequence ID" value="MBZ9610005.1"/>
    <property type="molecule type" value="Genomic_DNA"/>
</dbReference>
<name>A0ABS7X4F0_9GAMM</name>
<keyword evidence="3" id="KW-1185">Reference proteome</keyword>
<feature type="signal peptide" evidence="1">
    <location>
        <begin position="1"/>
        <end position="18"/>
    </location>
</feature>
<dbReference type="RefSeq" id="WP_205312544.1">
    <property type="nucleotide sequence ID" value="NZ_JAERPS020000001.1"/>
</dbReference>
<evidence type="ECO:0000313" key="2">
    <source>
        <dbReference type="EMBL" id="MBZ9610005.1"/>
    </source>
</evidence>
<dbReference type="Proteomes" id="UP000663814">
    <property type="component" value="Unassembled WGS sequence"/>
</dbReference>
<accession>A0ABS7X4F0</accession>
<keyword evidence="1" id="KW-0732">Signal</keyword>
<evidence type="ECO:0000256" key="1">
    <source>
        <dbReference type="SAM" id="SignalP"/>
    </source>
</evidence>
<feature type="chain" id="PRO_5047370145" description="DUF1090 family protein" evidence="1">
    <location>
        <begin position="19"/>
        <end position="90"/>
    </location>
</feature>
<evidence type="ECO:0008006" key="4">
    <source>
        <dbReference type="Google" id="ProtNLM"/>
    </source>
</evidence>
<sequence>MRLILFCLLLLASFTLLALPQYSQSECQKLNAQRLEVRKQLRQPYNADHGQQLQARQKELERLLKQHCKQPVKDPSVLQAVVEPSMPVQR</sequence>